<protein>
    <submittedName>
        <fullName evidence="1">Uncharacterized protein</fullName>
    </submittedName>
</protein>
<keyword evidence="2" id="KW-1185">Reference proteome</keyword>
<dbReference type="Proteomes" id="UP001302486">
    <property type="component" value="Chromosome"/>
</dbReference>
<name>A0AA97EPX0_9FLAO</name>
<evidence type="ECO:0000313" key="1">
    <source>
        <dbReference type="EMBL" id="WOD44345.1"/>
    </source>
</evidence>
<dbReference type="EMBL" id="CP136521">
    <property type="protein sequence ID" value="WOD44345.1"/>
    <property type="molecule type" value="Genomic_DNA"/>
</dbReference>
<dbReference type="KEGG" id="hws:RNZ46_03570"/>
<dbReference type="AlphaFoldDB" id="A0AA97EPX0"/>
<dbReference type="REBASE" id="768619">
    <property type="entry name" value="Hsp19198ORF3570P"/>
</dbReference>
<evidence type="ECO:0000313" key="2">
    <source>
        <dbReference type="Proteomes" id="UP001302486"/>
    </source>
</evidence>
<proteinExistence type="predicted"/>
<accession>A0AA97EPX0</accession>
<sequence>MKETAKLWKEYNITTELLKQRLGRTSNLLGEYAEYLVNEHLKGELLTASNASADIQSPNGNLYQVKSRKISSNLTTQLSIIRSWNFDYLAVVLFNNKGSVIKGLICSKSISEKYGTYNEHQNGWVISTTYSFLNDENHIDITNQLRELNNEKPIELEKSLPNLNLNRKSKKTEYSKFNQKEQEIDKVYRKIPKWFKNPDFICSRILIVFLELEKKYGSVKYDLLADYCSGIKTFKSNFAQMKNFGEKNHGKVFEQNGSIIILWNPVKKKVILEFKKHYESIKRTTAPFKINCKH</sequence>
<gene>
    <name evidence="1" type="ORF">RNZ46_03570</name>
</gene>
<dbReference type="RefSeq" id="WP_316984013.1">
    <property type="nucleotide sequence ID" value="NZ_CP136521.1"/>
</dbReference>
<reference evidence="2" key="1">
    <citation type="submission" date="2024-06" db="EMBL/GenBank/DDBJ databases">
        <title>Hwangdonia haimaensis gen. nov., sp. nov., a member of the family Flavobacteriaceae isolated from the haima cold seep.</title>
        <authorList>
            <person name="Li J."/>
        </authorList>
    </citation>
    <scope>NUCLEOTIDE SEQUENCE [LARGE SCALE GENOMIC DNA]</scope>
    <source>
        <strain evidence="2">SCSIO 19198</strain>
    </source>
</reference>
<organism evidence="1 2">
    <name type="scientific">Hwangdonia lutea</name>
    <dbReference type="NCBI Taxonomy" id="3075823"/>
    <lineage>
        <taxon>Bacteria</taxon>
        <taxon>Pseudomonadati</taxon>
        <taxon>Bacteroidota</taxon>
        <taxon>Flavobacteriia</taxon>
        <taxon>Flavobacteriales</taxon>
        <taxon>Flavobacteriaceae</taxon>
        <taxon>Hwangdonia</taxon>
    </lineage>
</organism>